<dbReference type="RefSeq" id="WP_065917313.1">
    <property type="nucleotide sequence ID" value="NZ_CP016793.1"/>
</dbReference>
<name>A0A1B2HMP0_9PSEU</name>
<evidence type="ECO:0000313" key="2">
    <source>
        <dbReference type="EMBL" id="ANZ38970.1"/>
    </source>
</evidence>
<reference evidence="2 3" key="1">
    <citation type="submission" date="2016-07" db="EMBL/GenBank/DDBJ databases">
        <title>Complete genome sequence of the Lentzea guizhouensis DHS C013.</title>
        <authorList>
            <person name="Cao C."/>
        </authorList>
    </citation>
    <scope>NUCLEOTIDE SEQUENCE [LARGE SCALE GENOMIC DNA]</scope>
    <source>
        <strain evidence="2 3">DHS C013</strain>
    </source>
</reference>
<dbReference type="Gene3D" id="3.40.50.620">
    <property type="entry name" value="HUPs"/>
    <property type="match status" value="1"/>
</dbReference>
<dbReference type="Gene3D" id="3.40.50.300">
    <property type="entry name" value="P-loop containing nucleotide triphosphate hydrolases"/>
    <property type="match status" value="1"/>
</dbReference>
<organism evidence="2 3">
    <name type="scientific">Lentzea guizhouensis</name>
    <dbReference type="NCBI Taxonomy" id="1586287"/>
    <lineage>
        <taxon>Bacteria</taxon>
        <taxon>Bacillati</taxon>
        <taxon>Actinomycetota</taxon>
        <taxon>Actinomycetes</taxon>
        <taxon>Pseudonocardiales</taxon>
        <taxon>Pseudonocardiaceae</taxon>
        <taxon>Lentzea</taxon>
    </lineage>
</organism>
<protein>
    <recommendedName>
        <fullName evidence="1">NadR/Ttd14 AAA domain-containing protein</fullName>
    </recommendedName>
</protein>
<keyword evidence="3" id="KW-1185">Reference proteome</keyword>
<dbReference type="SUPFAM" id="SSF52374">
    <property type="entry name" value="Nucleotidylyl transferase"/>
    <property type="match status" value="1"/>
</dbReference>
<dbReference type="EMBL" id="CP016793">
    <property type="protein sequence ID" value="ANZ38970.1"/>
    <property type="molecule type" value="Genomic_DNA"/>
</dbReference>
<dbReference type="OrthoDB" id="3249147at2"/>
<sequence length="353" mass="39713">MKEFDHALVLGKFYPPHNGHHHLIETAAARSTRTTVTVLAASTEAIPLAHRVEWLAEHHRYTDGVRVVGDLDDHPMDFDDDHIWSLHVELTKAVLARRAIADGEPHRAPVDVVFSSEKYGDELARRLGAEHVLVDLDRTTHAVSGTAVRTDPVAHWHHLSPATQRGLARRVVVLGAESTGTTTLSKQLAAHFGAPWIPEYGREHTEHKLKAAQAFDATATVDGLVWTLGDFEDVAREQERRLWAETAPLVVADNDAFAATVWGERYLGFRPEVHQGTEPHLYLLTDHLGVPFEQDGWRDGEHLREWMTGLFERELAQRGVPWVKLTENRFATAVTEVERLMRQDVTRGSRSRA</sequence>
<dbReference type="InterPro" id="IPR052735">
    <property type="entry name" value="NAD_biosynth-regulator"/>
</dbReference>
<evidence type="ECO:0000259" key="1">
    <source>
        <dbReference type="Pfam" id="PF13521"/>
    </source>
</evidence>
<dbReference type="InterPro" id="IPR038727">
    <property type="entry name" value="NadR/Ttd14_AAA_dom"/>
</dbReference>
<dbReference type="Pfam" id="PF13521">
    <property type="entry name" value="AAA_28"/>
    <property type="match status" value="1"/>
</dbReference>
<dbReference type="InterPro" id="IPR014729">
    <property type="entry name" value="Rossmann-like_a/b/a_fold"/>
</dbReference>
<dbReference type="PANTHER" id="PTHR37512">
    <property type="entry name" value="TRIFUNCTIONAL NAD BIOSYNTHESIS/REGULATOR PROTEIN NADR"/>
    <property type="match status" value="1"/>
</dbReference>
<accession>A0A1B2HMP0</accession>
<dbReference type="SUPFAM" id="SSF52540">
    <property type="entry name" value="P-loop containing nucleoside triphosphate hydrolases"/>
    <property type="match status" value="1"/>
</dbReference>
<evidence type="ECO:0000313" key="3">
    <source>
        <dbReference type="Proteomes" id="UP000093053"/>
    </source>
</evidence>
<feature type="domain" description="NadR/Ttd14 AAA" evidence="1">
    <location>
        <begin position="170"/>
        <end position="326"/>
    </location>
</feature>
<gene>
    <name evidence="2" type="ORF">BBK82_25760</name>
</gene>
<dbReference type="Proteomes" id="UP000093053">
    <property type="component" value="Chromosome"/>
</dbReference>
<dbReference type="InterPro" id="IPR027417">
    <property type="entry name" value="P-loop_NTPase"/>
</dbReference>
<dbReference type="STRING" id="1586287.BBK82_25760"/>
<dbReference type="AlphaFoldDB" id="A0A1B2HMP0"/>
<proteinExistence type="predicted"/>
<dbReference type="KEGG" id="led:BBK82_25760"/>
<dbReference type="PANTHER" id="PTHR37512:SF1">
    <property type="entry name" value="NADR_TTD14 AAA DOMAIN-CONTAINING PROTEIN"/>
    <property type="match status" value="1"/>
</dbReference>